<dbReference type="SUPFAM" id="SSF53756">
    <property type="entry name" value="UDP-Glycosyltransferase/glycogen phosphorylase"/>
    <property type="match status" value="1"/>
</dbReference>
<gene>
    <name evidence="1" type="ORF">METZ01_LOCUS288603</name>
</gene>
<dbReference type="Gene3D" id="3.40.50.2000">
    <property type="entry name" value="Glycogen Phosphorylase B"/>
    <property type="match status" value="1"/>
</dbReference>
<feature type="non-terminal residue" evidence="1">
    <location>
        <position position="1"/>
    </location>
</feature>
<name>A0A382LGD8_9ZZZZ</name>
<dbReference type="EMBL" id="UINC01086884">
    <property type="protein sequence ID" value="SVC35749.1"/>
    <property type="molecule type" value="Genomic_DNA"/>
</dbReference>
<organism evidence="1">
    <name type="scientific">marine metagenome</name>
    <dbReference type="NCBI Taxonomy" id="408172"/>
    <lineage>
        <taxon>unclassified sequences</taxon>
        <taxon>metagenomes</taxon>
        <taxon>ecological metagenomes</taxon>
    </lineage>
</organism>
<reference evidence="1" key="1">
    <citation type="submission" date="2018-05" db="EMBL/GenBank/DDBJ databases">
        <authorList>
            <person name="Lanie J.A."/>
            <person name="Ng W.-L."/>
            <person name="Kazmierczak K.M."/>
            <person name="Andrzejewski T.M."/>
            <person name="Davidsen T.M."/>
            <person name="Wayne K.J."/>
            <person name="Tettelin H."/>
            <person name="Glass J.I."/>
            <person name="Rusch D."/>
            <person name="Podicherti R."/>
            <person name="Tsui H.-C.T."/>
            <person name="Winkler M.E."/>
        </authorList>
    </citation>
    <scope>NUCLEOTIDE SEQUENCE</scope>
</reference>
<proteinExistence type="predicted"/>
<accession>A0A382LGD8</accession>
<protein>
    <submittedName>
        <fullName evidence="1">Uncharacterized protein</fullName>
    </submittedName>
</protein>
<dbReference type="AlphaFoldDB" id="A0A382LGD8"/>
<sequence>DGSDLNGKSILVWTEQGVGDQIMFASMLDDLLQMETNIITDCDIRLIPLFKRAFPKIQIFPRDNPPAQQLLDTNIDYQIPIGSLGRWLRPNQNDFKRKNQSYLQACPEKTSKLKTKYKKLAGNKPLIGISWKSRNQNFGEAKSTSLKLWTSILSRQDYFFINLQYGNVKHEVEEHISNKNDISIYLDNDIDSLENLDDFAAQIAALDLVISTSNATVHMAGALGKKVWNLLRYMPSWRWMLNKRDTLWYPSMKLFRQNRIGNWLSTFAEVELALDQHLNDDSLNN</sequence>
<evidence type="ECO:0000313" key="1">
    <source>
        <dbReference type="EMBL" id="SVC35749.1"/>
    </source>
</evidence>